<organism evidence="4 5">
    <name type="scientific">Linnemannia elongata AG-77</name>
    <dbReference type="NCBI Taxonomy" id="1314771"/>
    <lineage>
        <taxon>Eukaryota</taxon>
        <taxon>Fungi</taxon>
        <taxon>Fungi incertae sedis</taxon>
        <taxon>Mucoromycota</taxon>
        <taxon>Mortierellomycotina</taxon>
        <taxon>Mortierellomycetes</taxon>
        <taxon>Mortierellales</taxon>
        <taxon>Mortierellaceae</taxon>
        <taxon>Linnemannia</taxon>
    </lineage>
</organism>
<dbReference type="SMART" id="SM00829">
    <property type="entry name" value="PKS_ER"/>
    <property type="match status" value="1"/>
</dbReference>
<dbReference type="Gene3D" id="3.90.180.10">
    <property type="entry name" value="Medium-chain alcohol dehydrogenases, catalytic domain"/>
    <property type="match status" value="1"/>
</dbReference>
<dbReference type="Proteomes" id="UP000078512">
    <property type="component" value="Unassembled WGS sequence"/>
</dbReference>
<dbReference type="GO" id="GO:0005829">
    <property type="term" value="C:cytosol"/>
    <property type="evidence" value="ECO:0007669"/>
    <property type="project" value="TreeGrafter"/>
</dbReference>
<reference evidence="4 5" key="1">
    <citation type="submission" date="2016-05" db="EMBL/GenBank/DDBJ databases">
        <title>Genome sequencing reveals origins of a unique bacterial endosymbiosis in the earliest lineages of terrestrial Fungi.</title>
        <authorList>
            <consortium name="DOE Joint Genome Institute"/>
            <person name="Uehling J."/>
            <person name="Gryganskyi A."/>
            <person name="Hameed K."/>
            <person name="Tschaplinski T."/>
            <person name="Misztal P."/>
            <person name="Wu S."/>
            <person name="Desiro A."/>
            <person name="Vande Pol N."/>
            <person name="Du Z.-Y."/>
            <person name="Zienkiewicz A."/>
            <person name="Zienkiewicz K."/>
            <person name="Morin E."/>
            <person name="Tisserant E."/>
            <person name="Splivallo R."/>
            <person name="Hainaut M."/>
            <person name="Henrissat B."/>
            <person name="Ohm R."/>
            <person name="Kuo A."/>
            <person name="Yan J."/>
            <person name="Lipzen A."/>
            <person name="Nolan M."/>
            <person name="Labutti K."/>
            <person name="Barry K."/>
            <person name="Goldstein A."/>
            <person name="Labbe J."/>
            <person name="Schadt C."/>
            <person name="Tuskan G."/>
            <person name="Grigoriev I."/>
            <person name="Martin F."/>
            <person name="Vilgalys R."/>
            <person name="Bonito G."/>
        </authorList>
    </citation>
    <scope>NUCLEOTIDE SEQUENCE [LARGE SCALE GENOMIC DNA]</scope>
    <source>
        <strain evidence="4 5">AG-77</strain>
    </source>
</reference>
<evidence type="ECO:0000313" key="4">
    <source>
        <dbReference type="EMBL" id="OAQ30974.1"/>
    </source>
</evidence>
<accession>A0A197K3E0</accession>
<dbReference type="InterPro" id="IPR013154">
    <property type="entry name" value="ADH-like_N"/>
</dbReference>
<dbReference type="InterPro" id="IPR047618">
    <property type="entry name" value="QOR-like"/>
</dbReference>
<dbReference type="Gene3D" id="3.40.50.720">
    <property type="entry name" value="NAD(P)-binding Rossmann-like Domain"/>
    <property type="match status" value="1"/>
</dbReference>
<dbReference type="SUPFAM" id="SSF50129">
    <property type="entry name" value="GroES-like"/>
    <property type="match status" value="1"/>
</dbReference>
<gene>
    <name evidence="4" type="ORF">K457DRAFT_110004</name>
</gene>
<dbReference type="PANTHER" id="PTHR48106:SF13">
    <property type="entry name" value="QUINONE OXIDOREDUCTASE-RELATED"/>
    <property type="match status" value="1"/>
</dbReference>
<dbReference type="PANTHER" id="PTHR48106">
    <property type="entry name" value="QUINONE OXIDOREDUCTASE PIG3-RELATED"/>
    <property type="match status" value="1"/>
</dbReference>
<evidence type="ECO:0000256" key="1">
    <source>
        <dbReference type="ARBA" id="ARBA00022857"/>
    </source>
</evidence>
<dbReference type="GO" id="GO:0003960">
    <property type="term" value="F:quinone reductase (NADPH) activity"/>
    <property type="evidence" value="ECO:0007669"/>
    <property type="project" value="InterPro"/>
</dbReference>
<dbReference type="Pfam" id="PF00107">
    <property type="entry name" value="ADH_zinc_N"/>
    <property type="match status" value="1"/>
</dbReference>
<evidence type="ECO:0000256" key="2">
    <source>
        <dbReference type="ARBA" id="ARBA00023002"/>
    </source>
</evidence>
<dbReference type="GO" id="GO:0035925">
    <property type="term" value="F:mRNA 3'-UTR AU-rich region binding"/>
    <property type="evidence" value="ECO:0007669"/>
    <property type="project" value="TreeGrafter"/>
</dbReference>
<dbReference type="SUPFAM" id="SSF51735">
    <property type="entry name" value="NAD(P)-binding Rossmann-fold domains"/>
    <property type="match status" value="1"/>
</dbReference>
<dbReference type="AlphaFoldDB" id="A0A197K3E0"/>
<dbReference type="InterPro" id="IPR020843">
    <property type="entry name" value="ER"/>
</dbReference>
<name>A0A197K3E0_9FUNG</name>
<dbReference type="OrthoDB" id="48317at2759"/>
<dbReference type="InterPro" id="IPR011032">
    <property type="entry name" value="GroES-like_sf"/>
</dbReference>
<dbReference type="InterPro" id="IPR036291">
    <property type="entry name" value="NAD(P)-bd_dom_sf"/>
</dbReference>
<evidence type="ECO:0000259" key="3">
    <source>
        <dbReference type="SMART" id="SM00829"/>
    </source>
</evidence>
<dbReference type="InterPro" id="IPR013149">
    <property type="entry name" value="ADH-like_C"/>
</dbReference>
<proteinExistence type="predicted"/>
<keyword evidence="2" id="KW-0560">Oxidoreductase</keyword>
<dbReference type="CDD" id="cd05286">
    <property type="entry name" value="QOR2"/>
    <property type="match status" value="1"/>
</dbReference>
<evidence type="ECO:0000313" key="5">
    <source>
        <dbReference type="Proteomes" id="UP000078512"/>
    </source>
</evidence>
<dbReference type="STRING" id="1314771.A0A197K3E0"/>
<dbReference type="Pfam" id="PF08240">
    <property type="entry name" value="ADH_N"/>
    <property type="match status" value="1"/>
</dbReference>
<dbReference type="GO" id="GO:0070402">
    <property type="term" value="F:NADPH binding"/>
    <property type="evidence" value="ECO:0007669"/>
    <property type="project" value="TreeGrafter"/>
</dbReference>
<keyword evidence="5" id="KW-1185">Reference proteome</keyword>
<sequence>MVNSTIRAIRVEEYGDASVLKYTIIPRPIPQRNQVLVKVAYAGINYGDVGQRSGLYPIPLPFTIGLGGSGEIVELGPDVEHGFKVGDRVTFMVLGAYTEYVVVDTVRLGKLPDHVSLELGAAFLTQGLTAVALTEQAYTVKKGDWVVIHAAAGGMGLLLSQLCHRLGAHIIGTVSSEEKAVLARANGADHVVVIPTDKSASYEALEKKVRELTNGQGVHVVYDSIGQATFESSLEITRRLGTLVLFGSTSGEIPPQSLTRFSGKNLKLTWVSVMHYTTTFEEFDGLYQKTLRLLDEGVLKVQVSKVYEFEDAKQAHLDLEGRRTTGKLLLKVN</sequence>
<protein>
    <submittedName>
        <fullName evidence="4">NAD(P)-binding protein</fullName>
    </submittedName>
</protein>
<keyword evidence="1" id="KW-0521">NADP</keyword>
<feature type="domain" description="Enoyl reductase (ER)" evidence="3">
    <location>
        <begin position="15"/>
        <end position="330"/>
    </location>
</feature>
<dbReference type="EMBL" id="KV442032">
    <property type="protein sequence ID" value="OAQ30974.1"/>
    <property type="molecule type" value="Genomic_DNA"/>
</dbReference>